<reference evidence="1" key="1">
    <citation type="journal article" date="2015" name="Nature">
        <title>Complex archaea that bridge the gap between prokaryotes and eukaryotes.</title>
        <authorList>
            <person name="Spang A."/>
            <person name="Saw J.H."/>
            <person name="Jorgensen S.L."/>
            <person name="Zaremba-Niedzwiedzka K."/>
            <person name="Martijn J."/>
            <person name="Lind A.E."/>
            <person name="van Eijk R."/>
            <person name="Schleper C."/>
            <person name="Guy L."/>
            <person name="Ettema T.J."/>
        </authorList>
    </citation>
    <scope>NUCLEOTIDE SEQUENCE</scope>
</reference>
<dbReference type="EMBL" id="LAZR01062965">
    <property type="protein sequence ID" value="KKK60449.1"/>
    <property type="molecule type" value="Genomic_DNA"/>
</dbReference>
<proteinExistence type="predicted"/>
<evidence type="ECO:0000313" key="1">
    <source>
        <dbReference type="EMBL" id="KKK60449.1"/>
    </source>
</evidence>
<protein>
    <submittedName>
        <fullName evidence="1">Uncharacterized protein</fullName>
    </submittedName>
</protein>
<accession>A0A0F8Z218</accession>
<organism evidence="1">
    <name type="scientific">marine sediment metagenome</name>
    <dbReference type="NCBI Taxonomy" id="412755"/>
    <lineage>
        <taxon>unclassified sequences</taxon>
        <taxon>metagenomes</taxon>
        <taxon>ecological metagenomes</taxon>
    </lineage>
</organism>
<dbReference type="AlphaFoldDB" id="A0A0F8Z218"/>
<comment type="caution">
    <text evidence="1">The sequence shown here is derived from an EMBL/GenBank/DDBJ whole genome shotgun (WGS) entry which is preliminary data.</text>
</comment>
<name>A0A0F8Z218_9ZZZZ</name>
<sequence>MSKEDYLKSYLFGESYKDILIGFAERSPYSDKNIFIETECFYCGMEGYMGLHTAECIWQRLQYLIEKK</sequence>
<gene>
    <name evidence="1" type="ORF">LCGC14_3024240</name>
</gene>